<dbReference type="PROSITE" id="PS50156">
    <property type="entry name" value="SSD"/>
    <property type="match status" value="1"/>
</dbReference>
<dbReference type="EMBL" id="CAEZXH010000001">
    <property type="protein sequence ID" value="CAB4673751.1"/>
    <property type="molecule type" value="Genomic_DNA"/>
</dbReference>
<feature type="domain" description="SSD" evidence="7">
    <location>
        <begin position="200"/>
        <end position="331"/>
    </location>
</feature>
<keyword evidence="3 6" id="KW-0812">Transmembrane</keyword>
<evidence type="ECO:0000313" key="10">
    <source>
        <dbReference type="EMBL" id="CAB4766110.1"/>
    </source>
</evidence>
<evidence type="ECO:0000256" key="5">
    <source>
        <dbReference type="ARBA" id="ARBA00023136"/>
    </source>
</evidence>
<feature type="transmembrane region" description="Helical" evidence="6">
    <location>
        <begin position="366"/>
        <end position="383"/>
    </location>
</feature>
<dbReference type="GO" id="GO:0005886">
    <property type="term" value="C:plasma membrane"/>
    <property type="evidence" value="ECO:0007669"/>
    <property type="project" value="UniProtKB-SubCell"/>
</dbReference>
<keyword evidence="4 6" id="KW-1133">Transmembrane helix</keyword>
<evidence type="ECO:0000313" key="8">
    <source>
        <dbReference type="EMBL" id="CAB4598696.1"/>
    </source>
</evidence>
<dbReference type="SUPFAM" id="SSF82866">
    <property type="entry name" value="Multidrug efflux transporter AcrB transmembrane domain"/>
    <property type="match status" value="2"/>
</dbReference>
<dbReference type="InterPro" id="IPR050545">
    <property type="entry name" value="Mycobact_MmpL"/>
</dbReference>
<reference evidence="9" key="1">
    <citation type="submission" date="2020-05" db="EMBL/GenBank/DDBJ databases">
        <authorList>
            <person name="Chiriac C."/>
            <person name="Salcher M."/>
            <person name="Ghai R."/>
            <person name="Kavagutti S V."/>
        </authorList>
    </citation>
    <scope>NUCLEOTIDE SEQUENCE</scope>
</reference>
<dbReference type="EMBL" id="CAEZZS010000001">
    <property type="protein sequence ID" value="CAB4766110.1"/>
    <property type="molecule type" value="Genomic_DNA"/>
</dbReference>
<evidence type="ECO:0000313" key="9">
    <source>
        <dbReference type="EMBL" id="CAB4673751.1"/>
    </source>
</evidence>
<dbReference type="PANTHER" id="PTHR33406:SF11">
    <property type="entry name" value="MEMBRANE PROTEIN SCO6666-RELATED"/>
    <property type="match status" value="1"/>
</dbReference>
<evidence type="ECO:0000313" key="12">
    <source>
        <dbReference type="EMBL" id="CAB5032870.1"/>
    </source>
</evidence>
<feature type="transmembrane region" description="Helical" evidence="6">
    <location>
        <begin position="582"/>
        <end position="604"/>
    </location>
</feature>
<dbReference type="InterPro" id="IPR004869">
    <property type="entry name" value="MMPL_dom"/>
</dbReference>
<feature type="transmembrane region" description="Helical" evidence="6">
    <location>
        <begin position="16"/>
        <end position="35"/>
    </location>
</feature>
<keyword evidence="5 6" id="KW-0472">Membrane</keyword>
<feature type="transmembrane region" description="Helical" evidence="6">
    <location>
        <begin position="281"/>
        <end position="302"/>
    </location>
</feature>
<feature type="transmembrane region" description="Helical" evidence="6">
    <location>
        <begin position="232"/>
        <end position="253"/>
    </location>
</feature>
<dbReference type="EMBL" id="CAFBPY010000001">
    <property type="protein sequence ID" value="CAB5032870.1"/>
    <property type="molecule type" value="Genomic_DNA"/>
</dbReference>
<gene>
    <name evidence="8" type="ORF">UFOPK1811_00640</name>
    <name evidence="9" type="ORF">UFOPK2360_00018</name>
    <name evidence="10" type="ORF">UFOPK2922_00018</name>
    <name evidence="11" type="ORF">UFOPK3306_00205</name>
    <name evidence="12" type="ORF">UFOPK4209_00019</name>
</gene>
<dbReference type="AlphaFoldDB" id="A0A6J6MHS1"/>
<dbReference type="EMBL" id="CAFBLI010000008">
    <property type="protein sequence ID" value="CAB4856895.1"/>
    <property type="molecule type" value="Genomic_DNA"/>
</dbReference>
<accession>A0A6J6MHS1</accession>
<dbReference type="Gene3D" id="1.20.1640.10">
    <property type="entry name" value="Multidrug efflux transporter AcrB transmembrane domain"/>
    <property type="match status" value="2"/>
</dbReference>
<feature type="transmembrane region" description="Helical" evidence="6">
    <location>
        <begin position="206"/>
        <end position="226"/>
    </location>
</feature>
<evidence type="ECO:0000256" key="2">
    <source>
        <dbReference type="ARBA" id="ARBA00022475"/>
    </source>
</evidence>
<feature type="transmembrane region" description="Helical" evidence="6">
    <location>
        <begin position="308"/>
        <end position="333"/>
    </location>
</feature>
<feature type="transmembrane region" description="Helical" evidence="6">
    <location>
        <begin position="543"/>
        <end position="562"/>
    </location>
</feature>
<proteinExistence type="predicted"/>
<evidence type="ECO:0000259" key="7">
    <source>
        <dbReference type="PROSITE" id="PS50156"/>
    </source>
</evidence>
<feature type="transmembrane region" description="Helical" evidence="6">
    <location>
        <begin position="517"/>
        <end position="538"/>
    </location>
</feature>
<dbReference type="PANTHER" id="PTHR33406">
    <property type="entry name" value="MEMBRANE PROTEIN MJ1562-RELATED"/>
    <property type="match status" value="1"/>
</dbReference>
<protein>
    <submittedName>
        <fullName evidence="9">Unannotated protein</fullName>
    </submittedName>
</protein>
<evidence type="ECO:0000256" key="3">
    <source>
        <dbReference type="ARBA" id="ARBA00022692"/>
    </source>
</evidence>
<evidence type="ECO:0000313" key="11">
    <source>
        <dbReference type="EMBL" id="CAB4856895.1"/>
    </source>
</evidence>
<evidence type="ECO:0000256" key="1">
    <source>
        <dbReference type="ARBA" id="ARBA00004651"/>
    </source>
</evidence>
<evidence type="ECO:0000256" key="6">
    <source>
        <dbReference type="SAM" id="Phobius"/>
    </source>
</evidence>
<name>A0A6J6MHS1_9ZZZZ</name>
<feature type="transmembrane region" description="Helical" evidence="6">
    <location>
        <begin position="630"/>
        <end position="650"/>
    </location>
</feature>
<organism evidence="9">
    <name type="scientific">freshwater metagenome</name>
    <dbReference type="NCBI Taxonomy" id="449393"/>
    <lineage>
        <taxon>unclassified sequences</taxon>
        <taxon>metagenomes</taxon>
        <taxon>ecological metagenomes</taxon>
    </lineage>
</organism>
<dbReference type="EMBL" id="CAEZUJ010000018">
    <property type="protein sequence ID" value="CAB4598696.1"/>
    <property type="molecule type" value="Genomic_DNA"/>
</dbReference>
<sequence length="701" mass="75107">MFERLGRVIVHRKSRILAIFLIIFISAGVIGSLAFGRLDSGGYTNPKSESAKAYKYLQENFDIEDPAVVLIVDSGSRSVDDPTVISDVIALTSELRQMQNISKTFSYWDSKAPQLKSTDGKAAYIFIYATKSDFDVLSKVAGVVTKTYGNKYRSLTLYATGTGVAGHAINGQISKDLAKSEAIAIPLTFLLLLFIFGGLVASATPLVVGVSAILGSFFVIFLISLLTDVSIFAINLITGLGLGLGIDYSLLIVNRFREELHRGLSVNDAVIKTVATAGRTVFFSGLTIMMTLGSMLIFPLYFLKSFGYAGITVVAMAVIGALIPLPAMLALLGNRIDKYAVRKSAITPKEHGGWANTAHFVMRRPVAVLVLTLIGLGIFAAPIKDIAFGQVDSQVLPKNHPAAESARVVGERFPGRESVPVEFVIEDGTKFLGSAELKLYQAEIGSTEGILYLTDAVTSGKILRFTAIHSMAPRSLPAEALIDKLREIPAPVGTLIGGAAADYTDTQQGIADALPWALLWISISVFLLLFIFTGSLLLPLKAVLLNMLSLGATLGVITWIFIDGHLANLFGGFTVTGTLDTGSVILIAVTTFGLSMDYEVFLISRIKEEYEAGKSNADAVAIGLQRSARIITAAAFVLAVVFGAFVLGGVTSIKMLGFGVAFAILLDATVVRGLLVPALMRLFGNANWWAPKQLKRFTISH</sequence>
<dbReference type="InterPro" id="IPR000731">
    <property type="entry name" value="SSD"/>
</dbReference>
<feature type="transmembrane region" description="Helical" evidence="6">
    <location>
        <begin position="183"/>
        <end position="201"/>
    </location>
</feature>
<dbReference type="Pfam" id="PF03176">
    <property type="entry name" value="MMPL"/>
    <property type="match status" value="2"/>
</dbReference>
<keyword evidence="2" id="KW-1003">Cell membrane</keyword>
<evidence type="ECO:0000256" key="4">
    <source>
        <dbReference type="ARBA" id="ARBA00022989"/>
    </source>
</evidence>
<comment type="subcellular location">
    <subcellularLocation>
        <location evidence="1">Cell membrane</location>
        <topology evidence="1">Multi-pass membrane protein</topology>
    </subcellularLocation>
</comment>